<dbReference type="Gene3D" id="3.40.50.300">
    <property type="entry name" value="P-loop containing nucleotide triphosphate hydrolases"/>
    <property type="match status" value="1"/>
</dbReference>
<gene>
    <name evidence="3" type="ORF">ACFYNQ_47115</name>
</gene>
<keyword evidence="4" id="KW-1185">Reference proteome</keyword>
<evidence type="ECO:0000256" key="1">
    <source>
        <dbReference type="SAM" id="MobiDB-lite"/>
    </source>
</evidence>
<dbReference type="InterPro" id="IPR051927">
    <property type="entry name" value="Zn_Chap_cDPG_Synth"/>
</dbReference>
<accession>A0ABW6MMY5</accession>
<evidence type="ECO:0000259" key="2">
    <source>
        <dbReference type="SMART" id="SM00833"/>
    </source>
</evidence>
<evidence type="ECO:0000313" key="3">
    <source>
        <dbReference type="EMBL" id="MFE9606095.1"/>
    </source>
</evidence>
<dbReference type="InterPro" id="IPR003495">
    <property type="entry name" value="CobW/HypB/UreG_nucleotide-bd"/>
</dbReference>
<sequence>MPDLSVAIVAGLHADARRATVARLLHDVPGSVVLHHDLATAAAGTVVRTIRDATGILDAGEAPLVNDCACCALREDLVPELRRLAAAGQVRLAIVELWDSVEPKAMAEVVVSGGLTVTGVITAVDPALLLPCLGNGDDLADAGLAAAATDRRTVADTFARQLEYAPTLAILDSEEADDEDWELLEQLHPTARQVHIRQGDLASSHRDEYVDLAGSAPSVRGELPSPTPSEHGGSAGPARDERGDSVGSAEGACGDSADSARPVPGTSADLARPARGDLVGPVELVSGDLVGPARPERGDLADLARPERGAPADLALPARGHSPGSIQGKRGDLASSAPPPRSELVSAALAGFDVEAAAAAQHPACALLPVEADAYGVSTFVWHRCRPFHPERLYAALEDLTCAAARSRGRFWLADKPDALLHWDAAGGALCVEGVGPWLASLPDAAWESVPPVRRAAAALDWHPEHGDRCQHLVFTSPGLDRDGLERLLDHCLLTDTEYAAGRAAWERLPPAFDTLLEI</sequence>
<dbReference type="RefSeq" id="WP_388114794.1">
    <property type="nucleotide sequence ID" value="NZ_JBIAHM010000023.1"/>
</dbReference>
<feature type="region of interest" description="Disordered" evidence="1">
    <location>
        <begin position="214"/>
        <end position="274"/>
    </location>
</feature>
<feature type="region of interest" description="Disordered" evidence="1">
    <location>
        <begin position="286"/>
        <end position="340"/>
    </location>
</feature>
<dbReference type="EMBL" id="JBIAHM010000023">
    <property type="protein sequence ID" value="MFE9606095.1"/>
    <property type="molecule type" value="Genomic_DNA"/>
</dbReference>
<evidence type="ECO:0000313" key="4">
    <source>
        <dbReference type="Proteomes" id="UP001601303"/>
    </source>
</evidence>
<dbReference type="Pfam" id="PF02492">
    <property type="entry name" value="cobW"/>
    <property type="match status" value="1"/>
</dbReference>
<dbReference type="SUPFAM" id="SSF90002">
    <property type="entry name" value="Hypothetical protein YjiA, C-terminal domain"/>
    <property type="match status" value="1"/>
</dbReference>
<protein>
    <submittedName>
        <fullName evidence="3">GTP-binding protein</fullName>
    </submittedName>
</protein>
<dbReference type="InterPro" id="IPR027417">
    <property type="entry name" value="P-loop_NTPase"/>
</dbReference>
<dbReference type="PANTHER" id="PTHR43603:SF1">
    <property type="entry name" value="ZINC-REGULATED GTPASE METALLOPROTEIN ACTIVATOR 1"/>
    <property type="match status" value="1"/>
</dbReference>
<reference evidence="3 4" key="1">
    <citation type="submission" date="2024-10" db="EMBL/GenBank/DDBJ databases">
        <title>The Natural Products Discovery Center: Release of the First 8490 Sequenced Strains for Exploring Actinobacteria Biosynthetic Diversity.</title>
        <authorList>
            <person name="Kalkreuter E."/>
            <person name="Kautsar S.A."/>
            <person name="Yang D."/>
            <person name="Bader C.D."/>
            <person name="Teijaro C.N."/>
            <person name="Fluegel L."/>
            <person name="Davis C.M."/>
            <person name="Simpson J.R."/>
            <person name="Lauterbach L."/>
            <person name="Steele A.D."/>
            <person name="Gui C."/>
            <person name="Meng S."/>
            <person name="Li G."/>
            <person name="Viehrig K."/>
            <person name="Ye F."/>
            <person name="Su P."/>
            <person name="Kiefer A.F."/>
            <person name="Nichols A."/>
            <person name="Cepeda A.J."/>
            <person name="Yan W."/>
            <person name="Fan B."/>
            <person name="Jiang Y."/>
            <person name="Adhikari A."/>
            <person name="Zheng C.-J."/>
            <person name="Schuster L."/>
            <person name="Cowan T.M."/>
            <person name="Smanski M.J."/>
            <person name="Chevrette M.G."/>
            <person name="De Carvalho L.P.S."/>
            <person name="Shen B."/>
        </authorList>
    </citation>
    <scope>NUCLEOTIDE SEQUENCE [LARGE SCALE GENOMIC DNA]</scope>
    <source>
        <strain evidence="3 4">NPDC006488</strain>
    </source>
</reference>
<feature type="compositionally biased region" description="Basic and acidic residues" evidence="1">
    <location>
        <begin position="294"/>
        <end position="310"/>
    </location>
</feature>
<name>A0ABW6MMY5_9ACTN</name>
<dbReference type="PANTHER" id="PTHR43603">
    <property type="entry name" value="COBW DOMAIN-CONTAINING PROTEIN DDB_G0274527"/>
    <property type="match status" value="1"/>
</dbReference>
<dbReference type="Pfam" id="PF07683">
    <property type="entry name" value="CobW_C"/>
    <property type="match status" value="1"/>
</dbReference>
<proteinExistence type="predicted"/>
<feature type="domain" description="CobW C-terminal" evidence="2">
    <location>
        <begin position="377"/>
        <end position="493"/>
    </location>
</feature>
<comment type="caution">
    <text evidence="3">The sequence shown here is derived from an EMBL/GenBank/DDBJ whole genome shotgun (WGS) entry which is preliminary data.</text>
</comment>
<dbReference type="Proteomes" id="UP001601303">
    <property type="component" value="Unassembled WGS sequence"/>
</dbReference>
<dbReference type="InterPro" id="IPR011629">
    <property type="entry name" value="CobW-like_C"/>
</dbReference>
<organism evidence="3 4">
    <name type="scientific">Streptomyces hokutonensis</name>
    <dbReference type="NCBI Taxonomy" id="1306990"/>
    <lineage>
        <taxon>Bacteria</taxon>
        <taxon>Bacillati</taxon>
        <taxon>Actinomycetota</taxon>
        <taxon>Actinomycetes</taxon>
        <taxon>Kitasatosporales</taxon>
        <taxon>Streptomycetaceae</taxon>
        <taxon>Streptomyces</taxon>
    </lineage>
</organism>
<dbReference type="SMART" id="SM00833">
    <property type="entry name" value="CobW_C"/>
    <property type="match status" value="1"/>
</dbReference>